<protein>
    <recommendedName>
        <fullName evidence="1">J domain-containing protein</fullName>
    </recommendedName>
</protein>
<dbReference type="AlphaFoldDB" id="A0A1F6GYY8"/>
<accession>A0A1F6GYY8</accession>
<dbReference type="Proteomes" id="UP000177583">
    <property type="component" value="Unassembled WGS sequence"/>
</dbReference>
<dbReference type="Gene3D" id="1.10.287.110">
    <property type="entry name" value="DnaJ domain"/>
    <property type="match status" value="1"/>
</dbReference>
<evidence type="ECO:0000313" key="3">
    <source>
        <dbReference type="Proteomes" id="UP000177583"/>
    </source>
</evidence>
<dbReference type="PROSITE" id="PS50076">
    <property type="entry name" value="DNAJ_2"/>
    <property type="match status" value="1"/>
</dbReference>
<evidence type="ECO:0000259" key="1">
    <source>
        <dbReference type="PROSITE" id="PS50076"/>
    </source>
</evidence>
<dbReference type="EMBL" id="MFNF01000017">
    <property type="protein sequence ID" value="OGH03383.1"/>
    <property type="molecule type" value="Genomic_DNA"/>
</dbReference>
<reference evidence="2 3" key="1">
    <citation type="journal article" date="2016" name="Nat. Commun.">
        <title>Thousands of microbial genomes shed light on interconnected biogeochemical processes in an aquifer system.</title>
        <authorList>
            <person name="Anantharaman K."/>
            <person name="Brown C.T."/>
            <person name="Hug L.A."/>
            <person name="Sharon I."/>
            <person name="Castelle C.J."/>
            <person name="Probst A.J."/>
            <person name="Thomas B.C."/>
            <person name="Singh A."/>
            <person name="Wilkins M.J."/>
            <person name="Karaoz U."/>
            <person name="Brodie E.L."/>
            <person name="Williams K.H."/>
            <person name="Hubbard S.S."/>
            <person name="Banfield J.F."/>
        </authorList>
    </citation>
    <scope>NUCLEOTIDE SEQUENCE [LARGE SCALE GENOMIC DNA]</scope>
</reference>
<name>A0A1F6GYY8_9PROT</name>
<dbReference type="InterPro" id="IPR036869">
    <property type="entry name" value="J_dom_sf"/>
</dbReference>
<sequence>MAAETLKFFFGVTQAPKPWGWFWGLWDNLWVRDTRPPLLCGFEGHKKLALAQVKRLVCEPYLREQAWAQGIETFVANQTGVDRYAKSYLENSLWPATANPFENTRYAFLQNKDAPVWAIAPTTGGWYWAVWPSLFHYFATGEPVAQGEELSQQEASLKAFSQVGKKPGQGLPPGFGPRFLGRRLCAQQWADSGAPLLSPNDFLYGNRSPNFIQVQQEWTAHQIVKESERFLWVLQRPFPFLKTPDSDPTSKIGQVYKVSHSELKAQGQAFCREYEGYFQTAAFQGKPTARPQKPVPPLDPKLQAALKLLALPQEFDQGQLKKQYHQLLFVHHPDHGGEAANFVALKKAFVLAKSALEQKEARLPKKTLGTEPD</sequence>
<dbReference type="SUPFAM" id="SSF46565">
    <property type="entry name" value="Chaperone J-domain"/>
    <property type="match status" value="1"/>
</dbReference>
<comment type="caution">
    <text evidence="2">The sequence shown here is derived from an EMBL/GenBank/DDBJ whole genome shotgun (WGS) entry which is preliminary data.</text>
</comment>
<gene>
    <name evidence="2" type="ORF">A2557_02555</name>
</gene>
<dbReference type="InterPro" id="IPR001623">
    <property type="entry name" value="DnaJ_domain"/>
</dbReference>
<proteinExistence type="predicted"/>
<feature type="domain" description="J" evidence="1">
    <location>
        <begin position="304"/>
        <end position="369"/>
    </location>
</feature>
<evidence type="ECO:0000313" key="2">
    <source>
        <dbReference type="EMBL" id="OGH03383.1"/>
    </source>
</evidence>
<organism evidence="2 3">
    <name type="scientific">Candidatus Lambdaproteobacteria bacterium RIFOXYD2_FULL_56_26</name>
    <dbReference type="NCBI Taxonomy" id="1817773"/>
    <lineage>
        <taxon>Bacteria</taxon>
        <taxon>Pseudomonadati</taxon>
        <taxon>Pseudomonadota</taxon>
        <taxon>Candidatus Lambdaproteobacteria</taxon>
    </lineage>
</organism>